<dbReference type="PROSITE" id="PS50011">
    <property type="entry name" value="PROTEIN_KINASE_DOM"/>
    <property type="match status" value="1"/>
</dbReference>
<accession>A0A369JGW8</accession>
<reference evidence="2" key="1">
    <citation type="submission" date="2018-04" db="EMBL/GenBank/DDBJ databases">
        <title>Whole genome sequencing of Hypsizygus marmoreus.</title>
        <authorList>
            <person name="Choi I.-G."/>
            <person name="Min B."/>
            <person name="Kim J.-G."/>
            <person name="Kim S."/>
            <person name="Oh Y.-L."/>
            <person name="Kong W.-S."/>
            <person name="Park H."/>
            <person name="Jeong J."/>
            <person name="Song E.-S."/>
        </authorList>
    </citation>
    <scope>NUCLEOTIDE SEQUENCE [LARGE SCALE GENOMIC DNA]</scope>
    <source>
        <strain evidence="2">51987-8</strain>
    </source>
</reference>
<evidence type="ECO:0000313" key="3">
    <source>
        <dbReference type="Proteomes" id="UP000076154"/>
    </source>
</evidence>
<dbReference type="Gene3D" id="1.10.510.10">
    <property type="entry name" value="Transferase(Phosphotransferase) domain 1"/>
    <property type="match status" value="1"/>
</dbReference>
<protein>
    <recommendedName>
        <fullName evidence="1">Protein kinase domain-containing protein</fullName>
    </recommendedName>
</protein>
<dbReference type="GO" id="GO:0004672">
    <property type="term" value="F:protein kinase activity"/>
    <property type="evidence" value="ECO:0007669"/>
    <property type="project" value="InterPro"/>
</dbReference>
<sequence>MEPIEVHDTRTPKERFWVQHQPFLLSRGYKLRPRYEPTWVSSSTESQIAEDDLVLLTPQAIDAVRMRDNYKVVIKRVSASTPEITIGTYMSSSPMASDPRNRSVPFLEVLYPPEDNSIAMVVMPMLYGFDLLPFRRVGEFSEAIHQFLQGLQFMHEHNIAHKDACRLNLMMDVSKVIPRGFHYGYFFTHDGTSIDFKWRDRWTVRPVSYYFIDFGLSHQYPTGLENILDDGLFGQDRTVPEMSLTVPYDPFKADVYQLGNAFLQVIAKYEGLEAFLNLGKAMTRANPGERLNASEALTMFRGIVATYRLSDLKRRIWPIKLPSQDRFYVKYCGKMSLVQ</sequence>
<comment type="caution">
    <text evidence="2">The sequence shown here is derived from an EMBL/GenBank/DDBJ whole genome shotgun (WGS) entry which is preliminary data.</text>
</comment>
<evidence type="ECO:0000259" key="1">
    <source>
        <dbReference type="PROSITE" id="PS50011"/>
    </source>
</evidence>
<dbReference type="InterPro" id="IPR000719">
    <property type="entry name" value="Prot_kinase_dom"/>
</dbReference>
<dbReference type="InParanoid" id="A0A369JGW8"/>
<name>A0A369JGW8_HYPMA</name>
<evidence type="ECO:0000313" key="2">
    <source>
        <dbReference type="EMBL" id="RDB18654.1"/>
    </source>
</evidence>
<gene>
    <name evidence="2" type="ORF">Hypma_014742</name>
</gene>
<keyword evidence="3" id="KW-1185">Reference proteome</keyword>
<dbReference type="Proteomes" id="UP000076154">
    <property type="component" value="Unassembled WGS sequence"/>
</dbReference>
<dbReference type="GO" id="GO:0005524">
    <property type="term" value="F:ATP binding"/>
    <property type="evidence" value="ECO:0007669"/>
    <property type="project" value="InterPro"/>
</dbReference>
<dbReference type="EMBL" id="LUEZ02000090">
    <property type="protein sequence ID" value="RDB18654.1"/>
    <property type="molecule type" value="Genomic_DNA"/>
</dbReference>
<dbReference type="SUPFAM" id="SSF56112">
    <property type="entry name" value="Protein kinase-like (PK-like)"/>
    <property type="match status" value="1"/>
</dbReference>
<dbReference type="AlphaFoldDB" id="A0A369JGW8"/>
<proteinExistence type="predicted"/>
<organism evidence="2 3">
    <name type="scientific">Hypsizygus marmoreus</name>
    <name type="common">White beech mushroom</name>
    <name type="synonym">Agaricus marmoreus</name>
    <dbReference type="NCBI Taxonomy" id="39966"/>
    <lineage>
        <taxon>Eukaryota</taxon>
        <taxon>Fungi</taxon>
        <taxon>Dikarya</taxon>
        <taxon>Basidiomycota</taxon>
        <taxon>Agaricomycotina</taxon>
        <taxon>Agaricomycetes</taxon>
        <taxon>Agaricomycetidae</taxon>
        <taxon>Agaricales</taxon>
        <taxon>Tricholomatineae</taxon>
        <taxon>Lyophyllaceae</taxon>
        <taxon>Hypsizygus</taxon>
    </lineage>
</organism>
<feature type="domain" description="Protein kinase" evidence="1">
    <location>
        <begin position="1"/>
        <end position="339"/>
    </location>
</feature>
<dbReference type="OrthoDB" id="5987198at2759"/>
<dbReference type="InterPro" id="IPR011009">
    <property type="entry name" value="Kinase-like_dom_sf"/>
</dbReference>